<evidence type="ECO:0000256" key="4">
    <source>
        <dbReference type="ARBA" id="ARBA00023015"/>
    </source>
</evidence>
<gene>
    <name evidence="10" type="ORF">E4U42_007680</name>
</gene>
<evidence type="ECO:0000313" key="11">
    <source>
        <dbReference type="Proteomes" id="UP000811619"/>
    </source>
</evidence>
<comment type="caution">
    <text evidence="10">The sequence shown here is derived from an EMBL/GenBank/DDBJ whole genome shotgun (WGS) entry which is preliminary data.</text>
</comment>
<reference evidence="10" key="1">
    <citation type="journal article" date="2020" name="bioRxiv">
        <title>Whole genome comparisons of ergot fungi reveals the divergence and evolution of species within the genus Claviceps are the result of varying mechanisms driving genome evolution and host range expansion.</title>
        <authorList>
            <person name="Wyka S.A."/>
            <person name="Mondo S.J."/>
            <person name="Liu M."/>
            <person name="Dettman J."/>
            <person name="Nalam V."/>
            <person name="Broders K.D."/>
        </authorList>
    </citation>
    <scope>NUCLEOTIDE SEQUENCE</scope>
    <source>
        <strain evidence="10">CCC 489</strain>
    </source>
</reference>
<evidence type="ECO:0000256" key="7">
    <source>
        <dbReference type="ARBA" id="ARBA00023274"/>
    </source>
</evidence>
<keyword evidence="4" id="KW-0805">Transcription regulation</keyword>
<evidence type="ECO:0000256" key="1">
    <source>
        <dbReference type="ARBA" id="ARBA00004173"/>
    </source>
</evidence>
<dbReference type="GO" id="GO:1990904">
    <property type="term" value="C:ribonucleoprotein complex"/>
    <property type="evidence" value="ECO:0007669"/>
    <property type="project" value="UniProtKB-KW"/>
</dbReference>
<sequence>MNSAVRPRMGQWPTVLGACVRWIHKKSRRANKGKKQAPEKKVQGPEGHGENIWVFSHRRSDQIVYSFDSTLKRHHALKQMPFNGKKTKPATIRKDYWSPMAMIRFPKGQGEVGLSVYHKLRELKHLHEVAWTDEFRHKRPDEFTEEDKKKVAEEKAKGREYSPIRSKTERGIALNAQKTNSIADIAAVLAGNGKSNKVKVSAADSETPELVPVSVAWANEHDRQYAEAWSANVTHELFEQETGSSEGKVDPEAPAPVPDGL</sequence>
<dbReference type="AlphaFoldDB" id="A0A8K0NEH8"/>
<accession>A0A8K0NEH8</accession>
<name>A0A8K0NEH8_9HYPO</name>
<feature type="compositionally biased region" description="Basic and acidic residues" evidence="9">
    <location>
        <begin position="36"/>
        <end position="49"/>
    </location>
</feature>
<dbReference type="EMBL" id="SRPY01000897">
    <property type="protein sequence ID" value="KAG5916387.1"/>
    <property type="molecule type" value="Genomic_DNA"/>
</dbReference>
<feature type="region of interest" description="Disordered" evidence="9">
    <location>
        <begin position="238"/>
        <end position="261"/>
    </location>
</feature>
<feature type="region of interest" description="Disordered" evidence="9">
    <location>
        <begin position="27"/>
        <end position="49"/>
    </location>
</feature>
<evidence type="ECO:0000256" key="9">
    <source>
        <dbReference type="SAM" id="MobiDB-lite"/>
    </source>
</evidence>
<keyword evidence="11" id="KW-1185">Reference proteome</keyword>
<evidence type="ECO:0000256" key="8">
    <source>
        <dbReference type="ARBA" id="ARBA00035185"/>
    </source>
</evidence>
<comment type="similarity">
    <text evidence="2">Belongs to the mitochondrion-specific ribosomal protein mL67 family.</text>
</comment>
<dbReference type="GO" id="GO:0000150">
    <property type="term" value="F:DNA strand exchange activity"/>
    <property type="evidence" value="ECO:0007669"/>
    <property type="project" value="InterPro"/>
</dbReference>
<dbReference type="OrthoDB" id="5333655at2759"/>
<dbReference type="PANTHER" id="PTHR28184">
    <property type="entry name" value="MITOCHONDRIAL HOMOLOGOUS RECOMBINATION PROTEIN 1"/>
    <property type="match status" value="1"/>
</dbReference>
<dbReference type="GO" id="GO:0005739">
    <property type="term" value="C:mitochondrion"/>
    <property type="evidence" value="ECO:0007669"/>
    <property type="project" value="UniProtKB-SubCell"/>
</dbReference>
<keyword evidence="6" id="KW-0804">Transcription</keyword>
<evidence type="ECO:0000313" key="10">
    <source>
        <dbReference type="EMBL" id="KAG5916387.1"/>
    </source>
</evidence>
<organism evidence="10 11">
    <name type="scientific">Claviceps africana</name>
    <dbReference type="NCBI Taxonomy" id="83212"/>
    <lineage>
        <taxon>Eukaryota</taxon>
        <taxon>Fungi</taxon>
        <taxon>Dikarya</taxon>
        <taxon>Ascomycota</taxon>
        <taxon>Pezizomycotina</taxon>
        <taxon>Sordariomycetes</taxon>
        <taxon>Hypocreomycetidae</taxon>
        <taxon>Hypocreales</taxon>
        <taxon>Clavicipitaceae</taxon>
        <taxon>Claviceps</taxon>
    </lineage>
</organism>
<evidence type="ECO:0000256" key="2">
    <source>
        <dbReference type="ARBA" id="ARBA00010741"/>
    </source>
</evidence>
<protein>
    <recommendedName>
        <fullName evidence="8">Large ribosomal subunit protein mL67</fullName>
    </recommendedName>
</protein>
<dbReference type="PROSITE" id="PS51257">
    <property type="entry name" value="PROKAR_LIPOPROTEIN"/>
    <property type="match status" value="1"/>
</dbReference>
<keyword evidence="5" id="KW-0496">Mitochondrion</keyword>
<keyword evidence="3" id="KW-0689">Ribosomal protein</keyword>
<evidence type="ECO:0000256" key="6">
    <source>
        <dbReference type="ARBA" id="ARBA00023163"/>
    </source>
</evidence>
<evidence type="ECO:0000256" key="5">
    <source>
        <dbReference type="ARBA" id="ARBA00023128"/>
    </source>
</evidence>
<dbReference type="GO" id="GO:0003735">
    <property type="term" value="F:structural constituent of ribosome"/>
    <property type="evidence" value="ECO:0007669"/>
    <property type="project" value="TreeGrafter"/>
</dbReference>
<proteinExistence type="inferred from homology"/>
<dbReference type="GO" id="GO:0003697">
    <property type="term" value="F:single-stranded DNA binding"/>
    <property type="evidence" value="ECO:0007669"/>
    <property type="project" value="InterPro"/>
</dbReference>
<dbReference type="Pfam" id="PF12829">
    <property type="entry name" value="Mhr1"/>
    <property type="match status" value="1"/>
</dbReference>
<dbReference type="PANTHER" id="PTHR28184:SF1">
    <property type="entry name" value="LARGE RIBOSOMAL SUBUNIT PROTEIN ML67"/>
    <property type="match status" value="1"/>
</dbReference>
<dbReference type="InterPro" id="IPR024629">
    <property type="entry name" value="Ribosomal_mL67"/>
</dbReference>
<evidence type="ECO:0000256" key="3">
    <source>
        <dbReference type="ARBA" id="ARBA00022980"/>
    </source>
</evidence>
<dbReference type="Proteomes" id="UP000811619">
    <property type="component" value="Unassembled WGS sequence"/>
</dbReference>
<dbReference type="GO" id="GO:0005840">
    <property type="term" value="C:ribosome"/>
    <property type="evidence" value="ECO:0007669"/>
    <property type="project" value="UniProtKB-KW"/>
</dbReference>
<comment type="subcellular location">
    <subcellularLocation>
        <location evidence="1">Mitochondrion</location>
    </subcellularLocation>
</comment>
<keyword evidence="7" id="KW-0687">Ribonucleoprotein</keyword>